<keyword evidence="2" id="KW-1185">Reference proteome</keyword>
<accession>A0AAV4B1Y7</accession>
<dbReference type="AlphaFoldDB" id="A0AAV4B1Y7"/>
<proteinExistence type="predicted"/>
<reference evidence="1 2" key="1">
    <citation type="journal article" date="2021" name="Elife">
        <title>Chloroplast acquisition without the gene transfer in kleptoplastic sea slugs, Plakobranchus ocellatus.</title>
        <authorList>
            <person name="Maeda T."/>
            <person name="Takahashi S."/>
            <person name="Yoshida T."/>
            <person name="Shimamura S."/>
            <person name="Takaki Y."/>
            <person name="Nagai Y."/>
            <person name="Toyoda A."/>
            <person name="Suzuki Y."/>
            <person name="Arimoto A."/>
            <person name="Ishii H."/>
            <person name="Satoh N."/>
            <person name="Nishiyama T."/>
            <person name="Hasebe M."/>
            <person name="Maruyama T."/>
            <person name="Minagawa J."/>
            <person name="Obokata J."/>
            <person name="Shigenobu S."/>
        </authorList>
    </citation>
    <scope>NUCLEOTIDE SEQUENCE [LARGE SCALE GENOMIC DNA]</scope>
</reference>
<dbReference type="EMBL" id="BLXT01004479">
    <property type="protein sequence ID" value="GFO13112.1"/>
    <property type="molecule type" value="Genomic_DNA"/>
</dbReference>
<protein>
    <submittedName>
        <fullName evidence="1">Uncharacterized protein</fullName>
    </submittedName>
</protein>
<name>A0AAV4B1Y7_9GAST</name>
<evidence type="ECO:0000313" key="2">
    <source>
        <dbReference type="Proteomes" id="UP000735302"/>
    </source>
</evidence>
<comment type="caution">
    <text evidence="1">The sequence shown here is derived from an EMBL/GenBank/DDBJ whole genome shotgun (WGS) entry which is preliminary data.</text>
</comment>
<sequence length="79" mass="8320">MPSPGCGSVIGSMPQNVPWDFRLVDSRVISGFQAVCQARATVVRLEPATEGSLQISDNRASLLTAVPSPPPPLEMSNAL</sequence>
<gene>
    <name evidence="1" type="ORF">PoB_003961700</name>
</gene>
<organism evidence="1 2">
    <name type="scientific">Plakobranchus ocellatus</name>
    <dbReference type="NCBI Taxonomy" id="259542"/>
    <lineage>
        <taxon>Eukaryota</taxon>
        <taxon>Metazoa</taxon>
        <taxon>Spiralia</taxon>
        <taxon>Lophotrochozoa</taxon>
        <taxon>Mollusca</taxon>
        <taxon>Gastropoda</taxon>
        <taxon>Heterobranchia</taxon>
        <taxon>Euthyneura</taxon>
        <taxon>Panpulmonata</taxon>
        <taxon>Sacoglossa</taxon>
        <taxon>Placobranchoidea</taxon>
        <taxon>Plakobranchidae</taxon>
        <taxon>Plakobranchus</taxon>
    </lineage>
</organism>
<dbReference type="Proteomes" id="UP000735302">
    <property type="component" value="Unassembled WGS sequence"/>
</dbReference>
<evidence type="ECO:0000313" key="1">
    <source>
        <dbReference type="EMBL" id="GFO13112.1"/>
    </source>
</evidence>